<keyword evidence="6 13" id="KW-0547">Nucleotide-binding</keyword>
<keyword evidence="5 13" id="KW-0479">Metal-binding</keyword>
<keyword evidence="10 13" id="KW-0648">Protein biosynthesis</keyword>
<keyword evidence="4 13" id="KW-0436">Ligase</keyword>
<dbReference type="CDD" id="cd00860">
    <property type="entry name" value="ThrRS_anticodon"/>
    <property type="match status" value="1"/>
</dbReference>
<dbReference type="EC" id="6.1.1.3" evidence="13"/>
<dbReference type="OrthoDB" id="9802304at2"/>
<dbReference type="Gene3D" id="3.10.20.30">
    <property type="match status" value="1"/>
</dbReference>
<comment type="catalytic activity">
    <reaction evidence="12 13">
        <text>tRNA(Thr) + L-threonine + ATP = L-threonyl-tRNA(Thr) + AMP + diphosphate + H(+)</text>
        <dbReference type="Rhea" id="RHEA:24624"/>
        <dbReference type="Rhea" id="RHEA-COMP:9670"/>
        <dbReference type="Rhea" id="RHEA-COMP:9704"/>
        <dbReference type="ChEBI" id="CHEBI:15378"/>
        <dbReference type="ChEBI" id="CHEBI:30616"/>
        <dbReference type="ChEBI" id="CHEBI:33019"/>
        <dbReference type="ChEBI" id="CHEBI:57926"/>
        <dbReference type="ChEBI" id="CHEBI:78442"/>
        <dbReference type="ChEBI" id="CHEBI:78534"/>
        <dbReference type="ChEBI" id="CHEBI:456215"/>
        <dbReference type="EC" id="6.1.1.3"/>
    </reaction>
</comment>
<dbReference type="CDD" id="cd00771">
    <property type="entry name" value="ThrRS_core"/>
    <property type="match status" value="1"/>
</dbReference>
<dbReference type="FunFam" id="3.40.50.800:FF:000001">
    <property type="entry name" value="Threonine--tRNA ligase"/>
    <property type="match status" value="1"/>
</dbReference>
<feature type="domain" description="TGS" evidence="15">
    <location>
        <begin position="1"/>
        <end position="61"/>
    </location>
</feature>
<dbReference type="RefSeq" id="WP_091508384.1">
    <property type="nucleotide sequence ID" value="NZ_FOLE01000002.1"/>
</dbReference>
<dbReference type="PANTHER" id="PTHR11451">
    <property type="entry name" value="THREONINE-TRNA LIGASE"/>
    <property type="match status" value="1"/>
</dbReference>
<dbReference type="HAMAP" id="MF_00184">
    <property type="entry name" value="Thr_tRNA_synth"/>
    <property type="match status" value="1"/>
</dbReference>
<reference evidence="16 17" key="1">
    <citation type="submission" date="2016-10" db="EMBL/GenBank/DDBJ databases">
        <authorList>
            <person name="de Groot N.N."/>
        </authorList>
    </citation>
    <scope>NUCLEOTIDE SEQUENCE [LARGE SCALE GENOMIC DNA]</scope>
    <source>
        <strain evidence="16 17">DSM 6793</strain>
    </source>
</reference>
<keyword evidence="2 13" id="KW-0963">Cytoplasm</keyword>
<protein>
    <recommendedName>
        <fullName evidence="13">Threonine--tRNA ligase</fullName>
        <ecNumber evidence="13">6.1.1.3</ecNumber>
    </recommendedName>
    <alternativeName>
        <fullName evidence="13">Threonyl-tRNA synthetase</fullName>
        <shortName evidence="13">ThrRS</shortName>
    </alternativeName>
</protein>
<dbReference type="SUPFAM" id="SSF52954">
    <property type="entry name" value="Class II aaRS ABD-related"/>
    <property type="match status" value="1"/>
</dbReference>
<evidence type="ECO:0000256" key="6">
    <source>
        <dbReference type="ARBA" id="ARBA00022741"/>
    </source>
</evidence>
<evidence type="ECO:0000256" key="13">
    <source>
        <dbReference type="HAMAP-Rule" id="MF_00184"/>
    </source>
</evidence>
<gene>
    <name evidence="13" type="primary">thrS</name>
    <name evidence="16" type="ORF">SAMN05421780_102173</name>
</gene>
<dbReference type="GO" id="GO:0004829">
    <property type="term" value="F:threonine-tRNA ligase activity"/>
    <property type="evidence" value="ECO:0007669"/>
    <property type="project" value="UniProtKB-UniRule"/>
</dbReference>
<feature type="binding site" evidence="13">
    <location>
        <position position="388"/>
    </location>
    <ligand>
        <name>Zn(2+)</name>
        <dbReference type="ChEBI" id="CHEBI:29105"/>
        <note>catalytic</note>
    </ligand>
</feature>
<feature type="domain" description="Aminoacyl-transfer RNA synthetases class-II family profile" evidence="14">
    <location>
        <begin position="242"/>
        <end position="553"/>
    </location>
</feature>
<evidence type="ECO:0000259" key="15">
    <source>
        <dbReference type="PROSITE" id="PS51880"/>
    </source>
</evidence>
<dbReference type="InterPro" id="IPR012675">
    <property type="entry name" value="Beta-grasp_dom_sf"/>
</dbReference>
<comment type="caution">
    <text evidence="13">Lacks conserved residue(s) required for the propagation of feature annotation.</text>
</comment>
<dbReference type="Pfam" id="PF03129">
    <property type="entry name" value="HGTP_anticodon"/>
    <property type="match status" value="1"/>
</dbReference>
<dbReference type="SUPFAM" id="SSF81271">
    <property type="entry name" value="TGS-like"/>
    <property type="match status" value="1"/>
</dbReference>
<dbReference type="Gene3D" id="3.40.50.800">
    <property type="entry name" value="Anticodon-binding domain"/>
    <property type="match status" value="1"/>
</dbReference>
<dbReference type="PROSITE" id="PS51880">
    <property type="entry name" value="TGS"/>
    <property type="match status" value="1"/>
</dbReference>
<evidence type="ECO:0000256" key="9">
    <source>
        <dbReference type="ARBA" id="ARBA00022884"/>
    </source>
</evidence>
<dbReference type="SUPFAM" id="SSF55186">
    <property type="entry name" value="ThrRS/AlaRS common domain"/>
    <property type="match status" value="1"/>
</dbReference>
<sequence>MIKITLPDGSVREFESGISGYDVALSISEGLARNVLAAKVNGQVVDASRPITQDATVQLLTWNDQEGKAVFWHSSAHLMAEALEALFPNVKFGIGPALENGYYYDVDLGGRSFSQDDFEAVEAKMLELARAKSEYVRKEVPKQEAIAYFTEKGDEYKLDLIDGLEDGQITFYSQGNFTDLCRGPHIPNTSFIKAVKLMNVAGAYWRGDQNNKQLTRIYGITFPKDKELKEYLMLLEEAKKRDHRKLGKELELFTFSEKVGMGLPLWLPKGTTLRERLEQFLRKAQVKAGYSPVVTPHIGSKELYVTSGHYEKYGADSFQPIKTPDATEEFLLKPMNCPHHCEIYKSKPRSYKDLPLRLAEFGTVYRYEQSGELHGLTRVRGFTQDDAHIFCRNDQVKEEFIKVIDLVLYVFNALGFTDYTAQISLRDPENKAKYIGADEDWEKAEAAIIESAHEKGLRTVTELGEAAFYGPKLDFMVKDALGRKWQLGTIQVDYQLPERFKLEYTGADNQKHRPVMIHRAPFGSLERFVAVLIEHCAGNFPLWLAPDQIAVLPISEKYADYAHELHARLMESDIRGIMDNRDEKIGRKIRDAEVHKIPFMLIVGEKEAAEGLVSVRKHGHGDLGSMTIDEFEAFFKKETAESLAQNTVAKH</sequence>
<dbReference type="InterPro" id="IPR004154">
    <property type="entry name" value="Anticodon-bd"/>
</dbReference>
<comment type="cofactor">
    <cofactor evidence="13">
        <name>Zn(2+)</name>
        <dbReference type="ChEBI" id="CHEBI:29105"/>
    </cofactor>
    <text evidence="13">Binds 1 zinc ion per subunit.</text>
</comment>
<comment type="similarity">
    <text evidence="1 13">Belongs to the class-II aminoacyl-tRNA synthetase family.</text>
</comment>
<evidence type="ECO:0000259" key="14">
    <source>
        <dbReference type="PROSITE" id="PS50862"/>
    </source>
</evidence>
<dbReference type="InterPro" id="IPR047246">
    <property type="entry name" value="ThrRS_anticodon"/>
</dbReference>
<dbReference type="InterPro" id="IPR036621">
    <property type="entry name" value="Anticodon-bd_dom_sf"/>
</dbReference>
<evidence type="ECO:0000313" key="17">
    <source>
        <dbReference type="Proteomes" id="UP000199514"/>
    </source>
</evidence>
<dbReference type="GO" id="GO:0000049">
    <property type="term" value="F:tRNA binding"/>
    <property type="evidence" value="ECO:0007669"/>
    <property type="project" value="UniProtKB-KW"/>
</dbReference>
<dbReference type="InterPro" id="IPR006195">
    <property type="entry name" value="aa-tRNA-synth_II"/>
</dbReference>
<dbReference type="InterPro" id="IPR012676">
    <property type="entry name" value="TGS-like"/>
</dbReference>
<dbReference type="GO" id="GO:0046872">
    <property type="term" value="F:metal ion binding"/>
    <property type="evidence" value="ECO:0007669"/>
    <property type="project" value="UniProtKB-KW"/>
</dbReference>
<dbReference type="Gene3D" id="3.30.930.10">
    <property type="entry name" value="Bira Bifunctional Protein, Domain 2"/>
    <property type="match status" value="1"/>
</dbReference>
<dbReference type="GO" id="GO:0005737">
    <property type="term" value="C:cytoplasm"/>
    <property type="evidence" value="ECO:0007669"/>
    <property type="project" value="UniProtKB-SubCell"/>
</dbReference>
<evidence type="ECO:0000256" key="11">
    <source>
        <dbReference type="ARBA" id="ARBA00023146"/>
    </source>
</evidence>
<dbReference type="InterPro" id="IPR002320">
    <property type="entry name" value="Thr-tRNA-ligase_IIa"/>
</dbReference>
<dbReference type="InterPro" id="IPR033728">
    <property type="entry name" value="ThrRS_core"/>
</dbReference>
<proteinExistence type="inferred from homology"/>
<dbReference type="Proteomes" id="UP000199514">
    <property type="component" value="Unassembled WGS sequence"/>
</dbReference>
<dbReference type="Pfam" id="PF00587">
    <property type="entry name" value="tRNA-synt_2b"/>
    <property type="match status" value="1"/>
</dbReference>
<keyword evidence="9 13" id="KW-0694">RNA-binding</keyword>
<evidence type="ECO:0000256" key="2">
    <source>
        <dbReference type="ARBA" id="ARBA00022490"/>
    </source>
</evidence>
<dbReference type="FunFam" id="3.30.930.10:FF:000002">
    <property type="entry name" value="Threonine--tRNA ligase"/>
    <property type="match status" value="1"/>
</dbReference>
<name>A0A1I1FG88_9BACT</name>
<dbReference type="InterPro" id="IPR012947">
    <property type="entry name" value="tRNA_SAD"/>
</dbReference>
<feature type="binding site" evidence="13">
    <location>
        <position position="337"/>
    </location>
    <ligand>
        <name>Zn(2+)</name>
        <dbReference type="ChEBI" id="CHEBI:29105"/>
        <note>catalytic</note>
    </ligand>
</feature>
<evidence type="ECO:0000256" key="8">
    <source>
        <dbReference type="ARBA" id="ARBA00022840"/>
    </source>
</evidence>
<dbReference type="FunFam" id="3.30.54.20:FF:000002">
    <property type="entry name" value="Threonine--tRNA ligase"/>
    <property type="match status" value="1"/>
</dbReference>
<dbReference type="EMBL" id="FOLE01000002">
    <property type="protein sequence ID" value="SFB98304.1"/>
    <property type="molecule type" value="Genomic_DNA"/>
</dbReference>
<dbReference type="STRING" id="927664.SAMN05421780_102173"/>
<feature type="binding site" evidence="13">
    <location>
        <position position="518"/>
    </location>
    <ligand>
        <name>Zn(2+)</name>
        <dbReference type="ChEBI" id="CHEBI:29105"/>
        <note>catalytic</note>
    </ligand>
</feature>
<dbReference type="GO" id="GO:0006435">
    <property type="term" value="P:threonyl-tRNA aminoacylation"/>
    <property type="evidence" value="ECO:0007669"/>
    <property type="project" value="UniProtKB-UniRule"/>
</dbReference>
<dbReference type="SUPFAM" id="SSF55681">
    <property type="entry name" value="Class II aaRS and biotin synthetases"/>
    <property type="match status" value="1"/>
</dbReference>
<dbReference type="InterPro" id="IPR045864">
    <property type="entry name" value="aa-tRNA-synth_II/BPL/LPL"/>
</dbReference>
<dbReference type="Pfam" id="PF02824">
    <property type="entry name" value="TGS"/>
    <property type="match status" value="1"/>
</dbReference>
<dbReference type="PANTHER" id="PTHR11451:SF44">
    <property type="entry name" value="THREONINE--TRNA LIGASE, CHLOROPLASTIC_MITOCHONDRIAL 2"/>
    <property type="match status" value="1"/>
</dbReference>
<evidence type="ECO:0000256" key="4">
    <source>
        <dbReference type="ARBA" id="ARBA00022598"/>
    </source>
</evidence>
<dbReference type="InterPro" id="IPR004095">
    <property type="entry name" value="TGS"/>
</dbReference>
<dbReference type="InterPro" id="IPR018163">
    <property type="entry name" value="Thr/Ala-tRNA-synth_IIc_edit"/>
</dbReference>
<comment type="subunit">
    <text evidence="13">Homodimer.</text>
</comment>
<organism evidence="16 17">
    <name type="scientific">Flexibacter flexilis DSM 6793</name>
    <dbReference type="NCBI Taxonomy" id="927664"/>
    <lineage>
        <taxon>Bacteria</taxon>
        <taxon>Pseudomonadati</taxon>
        <taxon>Bacteroidota</taxon>
        <taxon>Cytophagia</taxon>
        <taxon>Cytophagales</taxon>
        <taxon>Flexibacteraceae</taxon>
        <taxon>Flexibacter</taxon>
    </lineage>
</organism>
<dbReference type="PROSITE" id="PS50862">
    <property type="entry name" value="AA_TRNA_LIGASE_II"/>
    <property type="match status" value="1"/>
</dbReference>
<evidence type="ECO:0000256" key="12">
    <source>
        <dbReference type="ARBA" id="ARBA00049515"/>
    </source>
</evidence>
<accession>A0A1I1FG88</accession>
<keyword evidence="7 13" id="KW-0862">Zinc</keyword>
<evidence type="ECO:0000256" key="10">
    <source>
        <dbReference type="ARBA" id="ARBA00022917"/>
    </source>
</evidence>
<evidence type="ECO:0000313" key="16">
    <source>
        <dbReference type="EMBL" id="SFB98304.1"/>
    </source>
</evidence>
<dbReference type="FunFam" id="3.10.20.30:FF:000005">
    <property type="entry name" value="Threonine--tRNA ligase"/>
    <property type="match status" value="1"/>
</dbReference>
<dbReference type="Pfam" id="PF07973">
    <property type="entry name" value="tRNA_SAD"/>
    <property type="match status" value="1"/>
</dbReference>
<comment type="subcellular location">
    <subcellularLocation>
        <location evidence="13">Cytoplasm</location>
    </subcellularLocation>
</comment>
<evidence type="ECO:0000256" key="3">
    <source>
        <dbReference type="ARBA" id="ARBA00022555"/>
    </source>
</evidence>
<keyword evidence="17" id="KW-1185">Reference proteome</keyword>
<keyword evidence="3 13" id="KW-0820">tRNA-binding</keyword>
<dbReference type="FunFam" id="3.30.980.10:FF:000005">
    <property type="entry name" value="Threonyl-tRNA synthetase, mitochondrial"/>
    <property type="match status" value="1"/>
</dbReference>
<dbReference type="AlphaFoldDB" id="A0A1I1FG88"/>
<keyword evidence="11 13" id="KW-0030">Aminoacyl-tRNA synthetase</keyword>
<dbReference type="NCBIfam" id="TIGR00418">
    <property type="entry name" value="thrS"/>
    <property type="match status" value="1"/>
</dbReference>
<dbReference type="SMART" id="SM00863">
    <property type="entry name" value="tRNA_SAD"/>
    <property type="match status" value="1"/>
</dbReference>
<evidence type="ECO:0000256" key="5">
    <source>
        <dbReference type="ARBA" id="ARBA00022723"/>
    </source>
</evidence>
<evidence type="ECO:0000256" key="7">
    <source>
        <dbReference type="ARBA" id="ARBA00022833"/>
    </source>
</evidence>
<evidence type="ECO:0000256" key="1">
    <source>
        <dbReference type="ARBA" id="ARBA00008226"/>
    </source>
</evidence>
<dbReference type="GO" id="GO:0005524">
    <property type="term" value="F:ATP binding"/>
    <property type="evidence" value="ECO:0007669"/>
    <property type="project" value="UniProtKB-UniRule"/>
</dbReference>
<dbReference type="CDD" id="cd01667">
    <property type="entry name" value="TGS_ThrRS"/>
    <property type="match status" value="1"/>
</dbReference>
<dbReference type="InterPro" id="IPR002314">
    <property type="entry name" value="aa-tRNA-synt_IIb"/>
</dbReference>
<keyword evidence="8 13" id="KW-0067">ATP-binding</keyword>
<dbReference type="Gene3D" id="3.30.980.10">
    <property type="entry name" value="Threonyl-trna Synthetase, Chain A, domain 2"/>
    <property type="match status" value="1"/>
</dbReference>
<dbReference type="Gene3D" id="3.30.54.20">
    <property type="match status" value="1"/>
</dbReference>
<dbReference type="PRINTS" id="PR01047">
    <property type="entry name" value="TRNASYNTHTHR"/>
</dbReference>